<protein>
    <submittedName>
        <fullName evidence="7">NAD(P)-binding protein</fullName>
    </submittedName>
</protein>
<dbReference type="PANTHER" id="PTHR11552">
    <property type="entry name" value="GLUCOSE-METHANOL-CHOLINE GMC OXIDOREDUCTASE"/>
    <property type="match status" value="1"/>
</dbReference>
<feature type="binding site" evidence="5">
    <location>
        <position position="111"/>
    </location>
    <ligand>
        <name>FAD</name>
        <dbReference type="ChEBI" id="CHEBI:57692"/>
    </ligand>
</feature>
<dbReference type="Gene3D" id="3.50.50.60">
    <property type="entry name" value="FAD/NAD(P)-binding domain"/>
    <property type="match status" value="1"/>
</dbReference>
<dbReference type="GO" id="GO:0016614">
    <property type="term" value="F:oxidoreductase activity, acting on CH-OH group of donors"/>
    <property type="evidence" value="ECO:0007669"/>
    <property type="project" value="InterPro"/>
</dbReference>
<comment type="similarity">
    <text evidence="2">Belongs to the GMC oxidoreductase family.</text>
</comment>
<organism evidence="7 8">
    <name type="scientific">Photobacterium halotolerans</name>
    <dbReference type="NCBI Taxonomy" id="265726"/>
    <lineage>
        <taxon>Bacteria</taxon>
        <taxon>Pseudomonadati</taxon>
        <taxon>Pseudomonadota</taxon>
        <taxon>Gammaproteobacteria</taxon>
        <taxon>Vibrionales</taxon>
        <taxon>Vibrionaceae</taxon>
        <taxon>Photobacterium</taxon>
    </lineage>
</organism>
<dbReference type="Gene3D" id="3.30.410.40">
    <property type="match status" value="1"/>
</dbReference>
<evidence type="ECO:0000256" key="5">
    <source>
        <dbReference type="PIRSR" id="PIRSR000137-2"/>
    </source>
</evidence>
<feature type="binding site" evidence="5">
    <location>
        <begin position="119"/>
        <end position="122"/>
    </location>
    <ligand>
        <name>FAD</name>
        <dbReference type="ChEBI" id="CHEBI:57692"/>
    </ligand>
</feature>
<dbReference type="InterPro" id="IPR036188">
    <property type="entry name" value="FAD/NAD-bd_sf"/>
</dbReference>
<feature type="binding site" evidence="5">
    <location>
        <begin position="478"/>
        <end position="479"/>
    </location>
    <ligand>
        <name>FAD</name>
        <dbReference type="ChEBI" id="CHEBI:57692"/>
    </ligand>
</feature>
<dbReference type="InterPro" id="IPR007867">
    <property type="entry name" value="GMC_OxRtase_C"/>
</dbReference>
<dbReference type="GO" id="GO:0050660">
    <property type="term" value="F:flavin adenine dinucleotide binding"/>
    <property type="evidence" value="ECO:0007669"/>
    <property type="project" value="InterPro"/>
</dbReference>
<comment type="cofactor">
    <cofactor evidence="1 5">
        <name>FAD</name>
        <dbReference type="ChEBI" id="CHEBI:57692"/>
    </cofactor>
</comment>
<evidence type="ECO:0000256" key="2">
    <source>
        <dbReference type="ARBA" id="ARBA00010790"/>
    </source>
</evidence>
<evidence type="ECO:0000259" key="6">
    <source>
        <dbReference type="PROSITE" id="PS00624"/>
    </source>
</evidence>
<dbReference type="RefSeq" id="WP_161444676.1">
    <property type="nucleotide sequence ID" value="NZ_WXWV01000336.1"/>
</dbReference>
<keyword evidence="3" id="KW-0285">Flavoprotein</keyword>
<dbReference type="PIRSF" id="PIRSF000137">
    <property type="entry name" value="Alcohol_oxidase"/>
    <property type="match status" value="1"/>
</dbReference>
<accession>A0A7X5B321</accession>
<evidence type="ECO:0000313" key="7">
    <source>
        <dbReference type="EMBL" id="NAW65572.1"/>
    </source>
</evidence>
<gene>
    <name evidence="7" type="ORF">CAG72_10120</name>
</gene>
<evidence type="ECO:0000256" key="4">
    <source>
        <dbReference type="ARBA" id="ARBA00022827"/>
    </source>
</evidence>
<dbReference type="InterPro" id="IPR012132">
    <property type="entry name" value="GMC_OxRdtase"/>
</dbReference>
<dbReference type="AlphaFoldDB" id="A0A7X5B321"/>
<dbReference type="InterPro" id="IPR000172">
    <property type="entry name" value="GMC_OxRdtase_N"/>
</dbReference>
<evidence type="ECO:0000256" key="1">
    <source>
        <dbReference type="ARBA" id="ARBA00001974"/>
    </source>
</evidence>
<evidence type="ECO:0000256" key="3">
    <source>
        <dbReference type="ARBA" id="ARBA00022630"/>
    </source>
</evidence>
<dbReference type="Proteomes" id="UP000465712">
    <property type="component" value="Unassembled WGS sequence"/>
</dbReference>
<sequence length="548" mass="59594">MSALAEEPLAQSRFDFIIVGGGSAGCVLAARLTEDSHKRVLLLEAGPESDAHLADSPLADASRLVLEGYNWSYQAQLKGSLSPASDLVRHLSADQQKETFPPPFDYRVGKVLGGSSAVNGAVALRTFPRDFARWAEMGCPDWSWQHVLPWYRRLETDTDFPDDDLHGDKGPMVLRRPGADSLHPLDMAFSAACQKQGIPYIEDLNAGEAPGVGPVPSNVKQHAERLDAYQAYLAPVQDRPNLTVLTDVLVSAIRFSGTAVSGIEAIYQGRFHTFEASEVVLAAGAIGTPALLQRSGIGDPAHLHALNIPVRVERPAVGRNLQDHASLVIWALPKAGVCRRGLPWRQIAARICSSTGEEADVQIGLLNNVESHTVPKFRHRLDYPMLVGASAMLMQPAARGQVFITSREAEVLPSIQLPLREDDEDVHRMVGAVRQMWRALHDPDVARFLDGVQFWSDAMINSDRVMHSAVKNMLNPGWHASGTVRMGPEHNPDCAADQNGRVYGVSGLTVADASLFPVIPSMPTNLTTIMVAERIAHVLRTGGLDVCE</sequence>
<dbReference type="Pfam" id="PF05199">
    <property type="entry name" value="GMC_oxred_C"/>
    <property type="match status" value="1"/>
</dbReference>
<feature type="domain" description="Glucose-methanol-choline oxidoreductase N-terminal" evidence="6">
    <location>
        <begin position="284"/>
        <end position="298"/>
    </location>
</feature>
<dbReference type="EMBL" id="WXWW01000156">
    <property type="protein sequence ID" value="NAW65572.1"/>
    <property type="molecule type" value="Genomic_DNA"/>
</dbReference>
<name>A0A7X5B321_9GAMM</name>
<comment type="caution">
    <text evidence="7">The sequence shown here is derived from an EMBL/GenBank/DDBJ whole genome shotgun (WGS) entry which is preliminary data.</text>
</comment>
<evidence type="ECO:0000313" key="8">
    <source>
        <dbReference type="Proteomes" id="UP000465712"/>
    </source>
</evidence>
<feature type="binding site" evidence="5">
    <location>
        <position position="250"/>
    </location>
    <ligand>
        <name>FAD</name>
        <dbReference type="ChEBI" id="CHEBI:57692"/>
    </ligand>
</feature>
<keyword evidence="4 5" id="KW-0274">FAD</keyword>
<dbReference type="PROSITE" id="PS00624">
    <property type="entry name" value="GMC_OXRED_2"/>
    <property type="match status" value="1"/>
</dbReference>
<dbReference type="PANTHER" id="PTHR11552:SF147">
    <property type="entry name" value="CHOLINE DEHYDROGENASE, MITOCHONDRIAL"/>
    <property type="match status" value="1"/>
</dbReference>
<dbReference type="SUPFAM" id="SSF51905">
    <property type="entry name" value="FAD/NAD(P)-binding domain"/>
    <property type="match status" value="1"/>
</dbReference>
<dbReference type="Pfam" id="PF00732">
    <property type="entry name" value="GMC_oxred_N"/>
    <property type="match status" value="1"/>
</dbReference>
<proteinExistence type="inferred from homology"/>
<dbReference type="SUPFAM" id="SSF54373">
    <property type="entry name" value="FAD-linked reductases, C-terminal domain"/>
    <property type="match status" value="1"/>
</dbReference>
<reference evidence="7 8" key="1">
    <citation type="submission" date="2017-05" db="EMBL/GenBank/DDBJ databases">
        <title>High clonality and local adaptation shapes Vibrionaceae linages within an endangered oasis.</title>
        <authorList>
            <person name="Vazquez-Rosas-Landa M."/>
        </authorList>
    </citation>
    <scope>NUCLEOTIDE SEQUENCE [LARGE SCALE GENOMIC DNA]</scope>
    <source>
        <strain evidence="7 8">P46_P4S1P180</strain>
    </source>
</reference>